<keyword evidence="4" id="KW-0597">Phosphoprotein</keyword>
<dbReference type="SUPFAM" id="SSF47384">
    <property type="entry name" value="Homodimeric domain of signal transducing histidine kinase"/>
    <property type="match status" value="1"/>
</dbReference>
<reference evidence="13 14" key="1">
    <citation type="submission" date="2020-06" db="EMBL/GenBank/DDBJ databases">
        <title>Schlegella sp. ID0723 isolated from air conditioner.</title>
        <authorList>
            <person name="Kim D.Y."/>
            <person name="Kim D.-U."/>
        </authorList>
    </citation>
    <scope>NUCLEOTIDE SEQUENCE [LARGE SCALE GENOMIC DNA]</scope>
    <source>
        <strain evidence="13 14">ID0723</strain>
    </source>
</reference>
<evidence type="ECO:0000256" key="10">
    <source>
        <dbReference type="ARBA" id="ARBA00023136"/>
    </source>
</evidence>
<dbReference type="EC" id="2.7.13.3" evidence="3"/>
<dbReference type="Proteomes" id="UP000529637">
    <property type="component" value="Unassembled WGS sequence"/>
</dbReference>
<feature type="domain" description="Histidine kinase" evidence="11">
    <location>
        <begin position="242"/>
        <end position="457"/>
    </location>
</feature>
<evidence type="ECO:0000259" key="12">
    <source>
        <dbReference type="PROSITE" id="PS50885"/>
    </source>
</evidence>
<dbReference type="InterPro" id="IPR005467">
    <property type="entry name" value="His_kinase_dom"/>
</dbReference>
<dbReference type="InterPro" id="IPR003661">
    <property type="entry name" value="HisK_dim/P_dom"/>
</dbReference>
<keyword evidence="7 13" id="KW-0418">Kinase</keyword>
<dbReference type="CDD" id="cd00075">
    <property type="entry name" value="HATPase"/>
    <property type="match status" value="1"/>
</dbReference>
<dbReference type="SUPFAM" id="SSF55874">
    <property type="entry name" value="ATPase domain of HSP90 chaperone/DNA topoisomerase II/histidine kinase"/>
    <property type="match status" value="1"/>
</dbReference>
<comment type="catalytic activity">
    <reaction evidence="1">
        <text>ATP + protein L-histidine = ADP + protein N-phospho-L-histidine.</text>
        <dbReference type="EC" id="2.7.13.3"/>
    </reaction>
</comment>
<dbReference type="PANTHER" id="PTHR45436">
    <property type="entry name" value="SENSOR HISTIDINE KINASE YKOH"/>
    <property type="match status" value="1"/>
</dbReference>
<gene>
    <name evidence="13" type="ORF">HQN59_01965</name>
</gene>
<dbReference type="PROSITE" id="PS50885">
    <property type="entry name" value="HAMP"/>
    <property type="match status" value="1"/>
</dbReference>
<dbReference type="InterPro" id="IPR003594">
    <property type="entry name" value="HATPase_dom"/>
</dbReference>
<dbReference type="PRINTS" id="PR00344">
    <property type="entry name" value="BCTRLSENSOR"/>
</dbReference>
<dbReference type="GO" id="GO:0005886">
    <property type="term" value="C:plasma membrane"/>
    <property type="evidence" value="ECO:0007669"/>
    <property type="project" value="TreeGrafter"/>
</dbReference>
<evidence type="ECO:0000259" key="11">
    <source>
        <dbReference type="PROSITE" id="PS50109"/>
    </source>
</evidence>
<dbReference type="Gene3D" id="3.30.565.10">
    <property type="entry name" value="Histidine kinase-like ATPase, C-terminal domain"/>
    <property type="match status" value="1"/>
</dbReference>
<evidence type="ECO:0000256" key="3">
    <source>
        <dbReference type="ARBA" id="ARBA00012438"/>
    </source>
</evidence>
<comment type="subcellular location">
    <subcellularLocation>
        <location evidence="2">Membrane</location>
    </subcellularLocation>
</comment>
<dbReference type="SMART" id="SM00387">
    <property type="entry name" value="HATPase_c"/>
    <property type="match status" value="1"/>
</dbReference>
<dbReference type="SMART" id="SM00388">
    <property type="entry name" value="HisKA"/>
    <property type="match status" value="1"/>
</dbReference>
<evidence type="ECO:0000256" key="6">
    <source>
        <dbReference type="ARBA" id="ARBA00022692"/>
    </source>
</evidence>
<evidence type="ECO:0000256" key="7">
    <source>
        <dbReference type="ARBA" id="ARBA00022777"/>
    </source>
</evidence>
<proteinExistence type="predicted"/>
<comment type="caution">
    <text evidence="13">The sequence shown here is derived from an EMBL/GenBank/DDBJ whole genome shotgun (WGS) entry which is preliminary data.</text>
</comment>
<sequence>MTVRPLRTLRARLRERVLVPLALVTLASGAAVLTVAWESTSQALDRSLLDDAYAIAAHVSADDGELHLDLTERELGTALFDHRERLFFSVFDHRGRLIAGNAHLARTEPATGSWAFAHQELDGEPLRTVTLRRGAGLEVFTVTIAQTTFERRQWLGRLAASALLPQLVLLPILGWWFGRIITEEVTPLDRLQRAVDQRDSNDLSPVDDAAPSREVTSLARALNRLMGRVADGVAAQREFAGNVAHELRTPLAGIRALAAYGLSHHDPEVWRRQLEAIASSEARASRLVEQLLALAYADEVQAAVALEPLAIDELVRDALLRYLPLADREGVELGASGLDQPVRALGSLALVEGALGNLIHNALRHGRPDDGRPATLTVEVARDADGVRIAVADNGRGIEPGERARLLQRWSRTAEGGGSGLGLAIAARYAELMGGRLTLDAAPGGGLVAELRLQAVAEAVTAA</sequence>
<protein>
    <recommendedName>
        <fullName evidence="3">histidine kinase</fullName>
        <ecNumber evidence="3">2.7.13.3</ecNumber>
    </recommendedName>
</protein>
<keyword evidence="6" id="KW-0812">Transmembrane</keyword>
<dbReference type="InterPro" id="IPR036097">
    <property type="entry name" value="HisK_dim/P_sf"/>
</dbReference>
<evidence type="ECO:0000256" key="4">
    <source>
        <dbReference type="ARBA" id="ARBA00022553"/>
    </source>
</evidence>
<keyword evidence="14" id="KW-1185">Reference proteome</keyword>
<dbReference type="InterPro" id="IPR003660">
    <property type="entry name" value="HAMP_dom"/>
</dbReference>
<evidence type="ECO:0000256" key="8">
    <source>
        <dbReference type="ARBA" id="ARBA00022989"/>
    </source>
</evidence>
<dbReference type="Pfam" id="PF02518">
    <property type="entry name" value="HATPase_c"/>
    <property type="match status" value="1"/>
</dbReference>
<evidence type="ECO:0000313" key="14">
    <source>
        <dbReference type="Proteomes" id="UP000529637"/>
    </source>
</evidence>
<name>A0A7Y6NJV8_9BURK</name>
<dbReference type="AlphaFoldDB" id="A0A7Y6NJV8"/>
<dbReference type="Gene3D" id="1.10.287.130">
    <property type="match status" value="1"/>
</dbReference>
<keyword evidence="5" id="KW-0808">Transferase</keyword>
<dbReference type="RefSeq" id="WP_176065527.1">
    <property type="nucleotide sequence ID" value="NZ_JABWMJ010000001.1"/>
</dbReference>
<dbReference type="Pfam" id="PF00512">
    <property type="entry name" value="HisKA"/>
    <property type="match status" value="1"/>
</dbReference>
<dbReference type="Pfam" id="PF08521">
    <property type="entry name" value="2CSK_N"/>
    <property type="match status" value="1"/>
</dbReference>
<accession>A0A7Y6NJV8</accession>
<dbReference type="InterPro" id="IPR013727">
    <property type="entry name" value="2CSK_N"/>
</dbReference>
<dbReference type="GO" id="GO:0000155">
    <property type="term" value="F:phosphorelay sensor kinase activity"/>
    <property type="evidence" value="ECO:0007669"/>
    <property type="project" value="InterPro"/>
</dbReference>
<keyword evidence="9" id="KW-0902">Two-component regulatory system</keyword>
<dbReference type="PROSITE" id="PS50109">
    <property type="entry name" value="HIS_KIN"/>
    <property type="match status" value="1"/>
</dbReference>
<evidence type="ECO:0000256" key="2">
    <source>
        <dbReference type="ARBA" id="ARBA00004370"/>
    </source>
</evidence>
<feature type="domain" description="HAMP" evidence="12">
    <location>
        <begin position="185"/>
        <end position="234"/>
    </location>
</feature>
<evidence type="ECO:0000313" key="13">
    <source>
        <dbReference type="EMBL" id="NUZ04515.1"/>
    </source>
</evidence>
<dbReference type="InterPro" id="IPR050428">
    <property type="entry name" value="TCS_sensor_his_kinase"/>
</dbReference>
<dbReference type="CDD" id="cd00082">
    <property type="entry name" value="HisKA"/>
    <property type="match status" value="1"/>
</dbReference>
<organism evidence="13 14">
    <name type="scientific">Piscinibacter koreensis</name>
    <dbReference type="NCBI Taxonomy" id="2742824"/>
    <lineage>
        <taxon>Bacteria</taxon>
        <taxon>Pseudomonadati</taxon>
        <taxon>Pseudomonadota</taxon>
        <taxon>Betaproteobacteria</taxon>
        <taxon>Burkholderiales</taxon>
        <taxon>Sphaerotilaceae</taxon>
        <taxon>Piscinibacter</taxon>
    </lineage>
</organism>
<evidence type="ECO:0000256" key="1">
    <source>
        <dbReference type="ARBA" id="ARBA00000085"/>
    </source>
</evidence>
<dbReference type="EMBL" id="JABWMJ010000001">
    <property type="protein sequence ID" value="NUZ04515.1"/>
    <property type="molecule type" value="Genomic_DNA"/>
</dbReference>
<dbReference type="InterPro" id="IPR036890">
    <property type="entry name" value="HATPase_C_sf"/>
</dbReference>
<keyword evidence="8" id="KW-1133">Transmembrane helix</keyword>
<evidence type="ECO:0000256" key="5">
    <source>
        <dbReference type="ARBA" id="ARBA00022679"/>
    </source>
</evidence>
<keyword evidence="10" id="KW-0472">Membrane</keyword>
<dbReference type="InterPro" id="IPR004358">
    <property type="entry name" value="Sig_transdc_His_kin-like_C"/>
</dbReference>
<evidence type="ECO:0000256" key="9">
    <source>
        <dbReference type="ARBA" id="ARBA00023012"/>
    </source>
</evidence>
<dbReference type="PANTHER" id="PTHR45436:SF1">
    <property type="entry name" value="SENSOR PROTEIN QSEC"/>
    <property type="match status" value="1"/>
</dbReference>